<dbReference type="GO" id="GO:0045160">
    <property type="term" value="C:myosin I complex"/>
    <property type="evidence" value="ECO:0007669"/>
    <property type="project" value="EnsemblFungi"/>
</dbReference>
<dbReference type="CDD" id="cd00051">
    <property type="entry name" value="EFh"/>
    <property type="match status" value="2"/>
</dbReference>
<keyword evidence="3" id="KW-0106">Calcium</keyword>
<dbReference type="HOGENOM" id="CLU_061288_2_0_1"/>
<keyword evidence="2" id="KW-0677">Repeat</keyword>
<dbReference type="GO" id="GO:0030036">
    <property type="term" value="P:actin cytoskeleton organization"/>
    <property type="evidence" value="ECO:0007669"/>
    <property type="project" value="EnsemblFungi"/>
</dbReference>
<dbReference type="InterPro" id="IPR011992">
    <property type="entry name" value="EF-hand-dom_pair"/>
</dbReference>
<dbReference type="GO" id="GO:0030234">
    <property type="term" value="F:enzyme regulator activity"/>
    <property type="evidence" value="ECO:0007669"/>
    <property type="project" value="EnsemblFungi"/>
</dbReference>
<dbReference type="PANTHER" id="PTHR23048:SF0">
    <property type="entry name" value="CALMODULIN LIKE 3"/>
    <property type="match status" value="1"/>
</dbReference>
<dbReference type="PANTHER" id="PTHR23048">
    <property type="entry name" value="MYOSIN LIGHT CHAIN 1, 3"/>
    <property type="match status" value="1"/>
</dbReference>
<dbReference type="InterPro" id="IPR050230">
    <property type="entry name" value="CALM/Myosin/TropC-like"/>
</dbReference>
<dbReference type="SMART" id="SM00054">
    <property type="entry name" value="EFh"/>
    <property type="match status" value="4"/>
</dbReference>
<dbReference type="InterPro" id="IPR002048">
    <property type="entry name" value="EF_hand_dom"/>
</dbReference>
<dbReference type="OMA" id="QMFEMFD"/>
<feature type="domain" description="EF-hand" evidence="4">
    <location>
        <begin position="29"/>
        <end position="64"/>
    </location>
</feature>
<dbReference type="GO" id="GO:0032120">
    <property type="term" value="P:ascospore-type prospore membrane formation"/>
    <property type="evidence" value="ECO:0007669"/>
    <property type="project" value="EnsemblFungi"/>
</dbReference>
<name>K1WAE6_MARBU</name>
<dbReference type="EMBL" id="JH921446">
    <property type="protein sequence ID" value="EKD14220.1"/>
    <property type="molecule type" value="Genomic_DNA"/>
</dbReference>
<dbReference type="KEGG" id="mbe:MBM_07450"/>
<dbReference type="InterPro" id="IPR018247">
    <property type="entry name" value="EF_Hand_1_Ca_BS"/>
</dbReference>
<dbReference type="eggNOG" id="KOG0027">
    <property type="taxonomic scope" value="Eukaryota"/>
</dbReference>
<reference evidence="5 6" key="1">
    <citation type="journal article" date="2012" name="BMC Genomics">
        <title>Sequencing the genome of Marssonina brunnea reveals fungus-poplar co-evolution.</title>
        <authorList>
            <person name="Zhu S."/>
            <person name="Cao Y.-Z."/>
            <person name="Jiang C."/>
            <person name="Tan B.-Y."/>
            <person name="Wang Z."/>
            <person name="Feng S."/>
            <person name="Zhang L."/>
            <person name="Su X.-H."/>
            <person name="Brejova B."/>
            <person name="Vinar T."/>
            <person name="Xu M."/>
            <person name="Wang M.-X."/>
            <person name="Zhang S.-G."/>
            <person name="Huang M.-R."/>
            <person name="Wu R."/>
            <person name="Zhou Y."/>
        </authorList>
    </citation>
    <scope>NUCLEOTIDE SEQUENCE [LARGE SCALE GENOMIC DNA]</scope>
    <source>
        <strain evidence="5 6">MB_m1</strain>
    </source>
</reference>
<evidence type="ECO:0000259" key="4">
    <source>
        <dbReference type="PROSITE" id="PS50222"/>
    </source>
</evidence>
<proteinExistence type="predicted"/>
<dbReference type="GO" id="GO:0005509">
    <property type="term" value="F:calcium ion binding"/>
    <property type="evidence" value="ECO:0007669"/>
    <property type="project" value="InterPro"/>
</dbReference>
<organism evidence="5 6">
    <name type="scientific">Marssonina brunnea f. sp. multigermtubi (strain MB_m1)</name>
    <name type="common">Marssonina leaf spot fungus</name>
    <dbReference type="NCBI Taxonomy" id="1072389"/>
    <lineage>
        <taxon>Eukaryota</taxon>
        <taxon>Fungi</taxon>
        <taxon>Dikarya</taxon>
        <taxon>Ascomycota</taxon>
        <taxon>Pezizomycotina</taxon>
        <taxon>Leotiomycetes</taxon>
        <taxon>Helotiales</taxon>
        <taxon>Drepanopezizaceae</taxon>
        <taxon>Drepanopeziza</taxon>
    </lineage>
</organism>
<keyword evidence="6" id="KW-1185">Reference proteome</keyword>
<dbReference type="GO" id="GO:0030863">
    <property type="term" value="C:cortical cytoskeleton"/>
    <property type="evidence" value="ECO:0007669"/>
    <property type="project" value="EnsemblFungi"/>
</dbReference>
<sequence length="170" mass="18749">MPELHEPVVSVRLPKSSPAGSDLAGFITNEVAALKEAFALFDSDNDGVITKEEMSAVMKSLGLNPTMSEIEDMINEVDLDQTGTVDLEEFIKMMSIKSKPSNVEDEMRSAFNVFDKDGSGSISVEELGALMKTFGENLTDDDLKTMIQEVDKNGDGSIDYQEFLNFFMEK</sequence>
<dbReference type="Gene3D" id="1.10.238.10">
    <property type="entry name" value="EF-hand"/>
    <property type="match status" value="2"/>
</dbReference>
<dbReference type="FunFam" id="1.10.238.10:FF:000527">
    <property type="entry name" value="Calmodulin-3"/>
    <property type="match status" value="1"/>
</dbReference>
<dbReference type="GO" id="GO:0005628">
    <property type="term" value="C:prospore membrane"/>
    <property type="evidence" value="ECO:0007669"/>
    <property type="project" value="EnsemblFungi"/>
</dbReference>
<dbReference type="SUPFAM" id="SSF47473">
    <property type="entry name" value="EF-hand"/>
    <property type="match status" value="1"/>
</dbReference>
<evidence type="ECO:0000256" key="2">
    <source>
        <dbReference type="ARBA" id="ARBA00022737"/>
    </source>
</evidence>
<dbReference type="STRING" id="1072389.K1WAE6"/>
<evidence type="ECO:0000256" key="3">
    <source>
        <dbReference type="ARBA" id="ARBA00022837"/>
    </source>
</evidence>
<protein>
    <recommendedName>
        <fullName evidence="1">Calmodulin</fullName>
    </recommendedName>
</protein>
<gene>
    <name evidence="5" type="ORF">MBM_07450</name>
</gene>
<dbReference type="GO" id="GO:0016460">
    <property type="term" value="C:myosin II complex"/>
    <property type="evidence" value="ECO:0007669"/>
    <property type="project" value="TreeGrafter"/>
</dbReference>
<dbReference type="AlphaFoldDB" id="K1WAE6"/>
<dbReference type="PROSITE" id="PS50222">
    <property type="entry name" value="EF_HAND_2"/>
    <property type="match status" value="4"/>
</dbReference>
<evidence type="ECO:0000313" key="5">
    <source>
        <dbReference type="EMBL" id="EKD14220.1"/>
    </source>
</evidence>
<feature type="domain" description="EF-hand" evidence="4">
    <location>
        <begin position="138"/>
        <end position="170"/>
    </location>
</feature>
<dbReference type="GO" id="GO:1990819">
    <property type="term" value="C:mating projection actin fusion focus"/>
    <property type="evidence" value="ECO:0007669"/>
    <property type="project" value="EnsemblFungi"/>
</dbReference>
<feature type="domain" description="EF-hand" evidence="4">
    <location>
        <begin position="65"/>
        <end position="100"/>
    </location>
</feature>
<dbReference type="Pfam" id="PF13499">
    <property type="entry name" value="EF-hand_7"/>
    <property type="match status" value="2"/>
</dbReference>
<accession>K1WAE6</accession>
<dbReference type="GO" id="GO:0051285">
    <property type="term" value="C:cell cortex of cell tip"/>
    <property type="evidence" value="ECO:0007669"/>
    <property type="project" value="EnsemblFungi"/>
</dbReference>
<evidence type="ECO:0000313" key="6">
    <source>
        <dbReference type="Proteomes" id="UP000006753"/>
    </source>
</evidence>
<feature type="domain" description="EF-hand" evidence="4">
    <location>
        <begin position="102"/>
        <end position="137"/>
    </location>
</feature>
<dbReference type="GO" id="GO:0031097">
    <property type="term" value="C:medial cortex"/>
    <property type="evidence" value="ECO:0007669"/>
    <property type="project" value="EnsemblFungi"/>
</dbReference>
<dbReference type="OrthoDB" id="26525at2759"/>
<dbReference type="Proteomes" id="UP000006753">
    <property type="component" value="Unassembled WGS sequence"/>
</dbReference>
<evidence type="ECO:0000256" key="1">
    <source>
        <dbReference type="ARBA" id="ARBA00020786"/>
    </source>
</evidence>
<dbReference type="InParanoid" id="K1WAE6"/>
<dbReference type="PROSITE" id="PS00018">
    <property type="entry name" value="EF_HAND_1"/>
    <property type="match status" value="4"/>
</dbReference>